<dbReference type="InterPro" id="IPR017107">
    <property type="entry name" value="AP1_complex_gsu"/>
</dbReference>
<evidence type="ECO:0000256" key="1">
    <source>
        <dbReference type="ARBA" id="ARBA00004156"/>
    </source>
</evidence>
<dbReference type="InterPro" id="IPR016024">
    <property type="entry name" value="ARM-type_fold"/>
</dbReference>
<dbReference type="SUPFAM" id="SSF49348">
    <property type="entry name" value="Clathrin adaptor appendage domain"/>
    <property type="match status" value="1"/>
</dbReference>
<dbReference type="InterPro" id="IPR008153">
    <property type="entry name" value="GAE_dom"/>
</dbReference>
<name>A0A9P4S822_9PEZI</name>
<organism evidence="13 14">
    <name type="scientific">Patellaria atrata CBS 101060</name>
    <dbReference type="NCBI Taxonomy" id="1346257"/>
    <lineage>
        <taxon>Eukaryota</taxon>
        <taxon>Fungi</taxon>
        <taxon>Dikarya</taxon>
        <taxon>Ascomycota</taxon>
        <taxon>Pezizomycotina</taxon>
        <taxon>Dothideomycetes</taxon>
        <taxon>Dothideomycetes incertae sedis</taxon>
        <taxon>Patellariales</taxon>
        <taxon>Patellariaceae</taxon>
        <taxon>Patellaria</taxon>
    </lineage>
</organism>
<dbReference type="EMBL" id="MU006098">
    <property type="protein sequence ID" value="KAF2837760.1"/>
    <property type="molecule type" value="Genomic_DNA"/>
</dbReference>
<keyword evidence="6 10" id="KW-0333">Golgi apparatus</keyword>
<keyword evidence="5 10" id="KW-0653">Protein transport</keyword>
<proteinExistence type="inferred from homology"/>
<dbReference type="GO" id="GO:0016482">
    <property type="term" value="P:cytosolic transport"/>
    <property type="evidence" value="ECO:0007669"/>
    <property type="project" value="UniProtKB-ARBA"/>
</dbReference>
<feature type="region of interest" description="Disordered" evidence="11">
    <location>
        <begin position="693"/>
        <end position="745"/>
    </location>
</feature>
<dbReference type="GO" id="GO:0016192">
    <property type="term" value="P:vesicle-mediated transport"/>
    <property type="evidence" value="ECO:0007669"/>
    <property type="project" value="InterPro"/>
</dbReference>
<dbReference type="PIRSF" id="PIRSF037094">
    <property type="entry name" value="AP1_complex_gamma"/>
    <property type="match status" value="1"/>
</dbReference>
<evidence type="ECO:0000256" key="8">
    <source>
        <dbReference type="ARBA" id="ARBA00023329"/>
    </source>
</evidence>
<dbReference type="GO" id="GO:0005829">
    <property type="term" value="C:cytosol"/>
    <property type="evidence" value="ECO:0007669"/>
    <property type="project" value="GOC"/>
</dbReference>
<evidence type="ECO:0000256" key="10">
    <source>
        <dbReference type="PIRNR" id="PIRNR037094"/>
    </source>
</evidence>
<evidence type="ECO:0000256" key="4">
    <source>
        <dbReference type="ARBA" id="ARBA00022448"/>
    </source>
</evidence>
<dbReference type="Gene3D" id="1.25.10.10">
    <property type="entry name" value="Leucine-rich Repeat Variant"/>
    <property type="match status" value="1"/>
</dbReference>
<dbReference type="PROSITE" id="PS50180">
    <property type="entry name" value="GAE"/>
    <property type="match status" value="1"/>
</dbReference>
<dbReference type="Pfam" id="PF02883">
    <property type="entry name" value="Alpha_adaptinC2"/>
    <property type="match status" value="1"/>
</dbReference>
<feature type="compositionally biased region" description="Low complexity" evidence="11">
    <location>
        <begin position="699"/>
        <end position="708"/>
    </location>
</feature>
<keyword evidence="4 10" id="KW-0813">Transport</keyword>
<evidence type="ECO:0000256" key="2">
    <source>
        <dbReference type="ARBA" id="ARBA00004555"/>
    </source>
</evidence>
<keyword evidence="8 10" id="KW-0968">Cytoplasmic vesicle</keyword>
<evidence type="ECO:0000256" key="9">
    <source>
        <dbReference type="ARBA" id="ARBA00062546"/>
    </source>
</evidence>
<evidence type="ECO:0000313" key="13">
    <source>
        <dbReference type="EMBL" id="KAF2837760.1"/>
    </source>
</evidence>
<keyword evidence="7 10" id="KW-0472">Membrane</keyword>
<dbReference type="SUPFAM" id="SSF48371">
    <property type="entry name" value="ARM repeat"/>
    <property type="match status" value="1"/>
</dbReference>
<keyword evidence="14" id="KW-1185">Reference proteome</keyword>
<dbReference type="InterPro" id="IPR013041">
    <property type="entry name" value="Clathrin_app_Ig-like_sf"/>
</dbReference>
<dbReference type="PANTHER" id="PTHR22780">
    <property type="entry name" value="ADAPTIN, ALPHA/GAMMA/EPSILON"/>
    <property type="match status" value="1"/>
</dbReference>
<feature type="compositionally biased region" description="Basic residues" evidence="11">
    <location>
        <begin position="614"/>
        <end position="626"/>
    </location>
</feature>
<dbReference type="FunFam" id="1.25.10.10:FF:000030">
    <property type="entry name" value="AP-1 complex subunit gamma"/>
    <property type="match status" value="1"/>
</dbReference>
<comment type="subcellular location">
    <subcellularLocation>
        <location evidence="1">Cytoplasmic vesicle membrane</location>
    </subcellularLocation>
    <subcellularLocation>
        <location evidence="2">Golgi apparatus</location>
    </subcellularLocation>
</comment>
<evidence type="ECO:0000256" key="11">
    <source>
        <dbReference type="SAM" id="MobiDB-lite"/>
    </source>
</evidence>
<accession>A0A9P4S822</accession>
<dbReference type="AlphaFoldDB" id="A0A9P4S822"/>
<comment type="caution">
    <text evidence="13">The sequence shown here is derived from an EMBL/GenBank/DDBJ whole genome shotgun (WGS) entry which is preliminary data.</text>
</comment>
<dbReference type="GO" id="GO:0030121">
    <property type="term" value="C:AP-1 adaptor complex"/>
    <property type="evidence" value="ECO:0007669"/>
    <property type="project" value="InterPro"/>
</dbReference>
<feature type="domain" description="GAE" evidence="12">
    <location>
        <begin position="736"/>
        <end position="850"/>
    </location>
</feature>
<dbReference type="InterPro" id="IPR002553">
    <property type="entry name" value="Clathrin/coatomer_adapt-like_N"/>
</dbReference>
<dbReference type="Gene3D" id="2.60.40.1230">
    <property type="match status" value="1"/>
</dbReference>
<dbReference type="InterPro" id="IPR011989">
    <property type="entry name" value="ARM-like"/>
</dbReference>
<evidence type="ECO:0000256" key="6">
    <source>
        <dbReference type="ARBA" id="ARBA00023034"/>
    </source>
</evidence>
<dbReference type="Proteomes" id="UP000799429">
    <property type="component" value="Unassembled WGS sequence"/>
</dbReference>
<evidence type="ECO:0000256" key="3">
    <source>
        <dbReference type="ARBA" id="ARBA00006613"/>
    </source>
</evidence>
<comment type="subunit">
    <text evidence="9">Adaptor protein complex 1 (AP-1) is a heterotetramer composed of two large adaptins (gamma-type subunit APL4 and beta-type subunit APL2), a medium adaptin (mu-type subunit APM1) and a small adaptin (sigma-type subunit APS1). AP-1 interacts with clathrin.</text>
</comment>
<dbReference type="Pfam" id="PF01602">
    <property type="entry name" value="Adaptin_N"/>
    <property type="match status" value="1"/>
</dbReference>
<evidence type="ECO:0000313" key="14">
    <source>
        <dbReference type="Proteomes" id="UP000799429"/>
    </source>
</evidence>
<dbReference type="InterPro" id="IPR050840">
    <property type="entry name" value="Adaptor_Complx_Large_Subunit"/>
</dbReference>
<feature type="region of interest" description="Disordered" evidence="11">
    <location>
        <begin position="608"/>
        <end position="628"/>
    </location>
</feature>
<gene>
    <name evidence="13" type="ORF">M501DRAFT_1025089</name>
</gene>
<dbReference type="InterPro" id="IPR008152">
    <property type="entry name" value="Clathrin_a/b/g-adaptin_app_Ig"/>
</dbReference>
<dbReference type="GO" id="GO:0006886">
    <property type="term" value="P:intracellular protein transport"/>
    <property type="evidence" value="ECO:0007669"/>
    <property type="project" value="UniProtKB-UniRule"/>
</dbReference>
<sequence>MAKYRSRLKQFIRNVRAAKTIADERAVVQKESAAIRASFREESGDSNVRRNNVAKLLYLFTLGERTHFGQIECLKLLASPRFADKRLGYLGTMLLLDENQEVLTLVTNSLKNDLNSSNQYIVGLALCTLGNIASVEMSRDLFPEVETIISSSNPYIRRKGALCAMRICRKVPDLQEHFLEKAKMLLSDRNHGVLLCGLTLVTSLCEADEAEGDENGIVEMFRPLTLGLVKILKSLASSGYAPEHDVTGITDPFLQVKILTLLRVLGRGDAHTSEQINDILAQVATNTDSSKNVGNSILYEAVLTILEIEADSGLRVLGVNILGKFLANRDNNIRYVALNTLIKVVAVEPNAVQRHRNTILDCLRDPDISIRRRALDLSFTLINESNVRVLIRELLAFLEVADNEFKPVMTSQIGIAADRFAPNKRWHIDTMLRVLKLAGNYVKEQILSSFVRLIATTPDLQTYSAQKLYASLKDDITQEGLTLAGAWVIGEFGDNLLRGGQYEEEELVKEVKESDIVDLFTTILNSSYATQVVKEYIVTSAIKLTTRLSEPQQVERLRRLLQQHQTDLDVEIQQRAAEYGNLFAYNAIRKGVLEKMPAPEIREEQRVLGEATKKKQSKPSGKKHASKVSEQDMLLDLMGGSDEPSSATSPVNGSQQNADLLADILGGGQTSSTPANSASPAPQQSNVASIMDLFNTPNSTPAPQTQAQRPPPSASADFFGGMSSPPPPSVTPSVASGPPAHPAYSKNDLQITFQLQRRDNMIQVLARFKNMSAFDHLGSVSLQAAVPKSQKLQLQAISSADLGPGQDATQQMRVNAVNGPPPPRLRLRLKISYSKAGAPVTEQVDWSEPA</sequence>
<protein>
    <recommendedName>
        <fullName evidence="10">AP-1 complex subunit gamma</fullName>
    </recommendedName>
</protein>
<comment type="similarity">
    <text evidence="3 10">Belongs to the adaptor complexes large subunit family.</text>
</comment>
<evidence type="ECO:0000256" key="5">
    <source>
        <dbReference type="ARBA" id="ARBA00022927"/>
    </source>
</evidence>
<reference evidence="13" key="1">
    <citation type="journal article" date="2020" name="Stud. Mycol.">
        <title>101 Dothideomycetes genomes: a test case for predicting lifestyles and emergence of pathogens.</title>
        <authorList>
            <person name="Haridas S."/>
            <person name="Albert R."/>
            <person name="Binder M."/>
            <person name="Bloem J."/>
            <person name="Labutti K."/>
            <person name="Salamov A."/>
            <person name="Andreopoulos B."/>
            <person name="Baker S."/>
            <person name="Barry K."/>
            <person name="Bills G."/>
            <person name="Bluhm B."/>
            <person name="Cannon C."/>
            <person name="Castanera R."/>
            <person name="Culley D."/>
            <person name="Daum C."/>
            <person name="Ezra D."/>
            <person name="Gonzalez J."/>
            <person name="Henrissat B."/>
            <person name="Kuo A."/>
            <person name="Liang C."/>
            <person name="Lipzen A."/>
            <person name="Lutzoni F."/>
            <person name="Magnuson J."/>
            <person name="Mondo S."/>
            <person name="Nolan M."/>
            <person name="Ohm R."/>
            <person name="Pangilinan J."/>
            <person name="Park H.-J."/>
            <person name="Ramirez L."/>
            <person name="Alfaro M."/>
            <person name="Sun H."/>
            <person name="Tritt A."/>
            <person name="Yoshinaga Y."/>
            <person name="Zwiers L.-H."/>
            <person name="Turgeon B."/>
            <person name="Goodwin S."/>
            <person name="Spatafora J."/>
            <person name="Crous P."/>
            <person name="Grigoriev I."/>
        </authorList>
    </citation>
    <scope>NUCLEOTIDE SEQUENCE</scope>
    <source>
        <strain evidence="13">CBS 101060</strain>
    </source>
</reference>
<dbReference type="SMART" id="SM00809">
    <property type="entry name" value="Alpha_adaptinC2"/>
    <property type="match status" value="1"/>
</dbReference>
<evidence type="ECO:0000259" key="12">
    <source>
        <dbReference type="PROSITE" id="PS50180"/>
    </source>
</evidence>
<evidence type="ECO:0000256" key="7">
    <source>
        <dbReference type="ARBA" id="ARBA00023136"/>
    </source>
</evidence>
<dbReference type="OrthoDB" id="28053at2759"/>